<dbReference type="Proteomes" id="UP000635726">
    <property type="component" value="Unassembled WGS sequence"/>
</dbReference>
<evidence type="ECO:0008006" key="4">
    <source>
        <dbReference type="Google" id="ProtNLM"/>
    </source>
</evidence>
<proteinExistence type="predicted"/>
<feature type="chain" id="PRO_5036927630" description="DUF3298 domain-containing protein" evidence="1">
    <location>
        <begin position="32"/>
        <end position="211"/>
    </location>
</feature>
<protein>
    <recommendedName>
        <fullName evidence="4">DUF3298 domain-containing protein</fullName>
    </recommendedName>
</protein>
<comment type="caution">
    <text evidence="2">The sequence shown here is derived from an EMBL/GenBank/DDBJ whole genome shotgun (WGS) entry which is preliminary data.</text>
</comment>
<feature type="signal peptide" evidence="1">
    <location>
        <begin position="1"/>
        <end position="31"/>
    </location>
</feature>
<accession>A0A917PF08</accession>
<reference evidence="2" key="2">
    <citation type="submission" date="2020-09" db="EMBL/GenBank/DDBJ databases">
        <authorList>
            <person name="Sun Q."/>
            <person name="Ohkuma M."/>
        </authorList>
    </citation>
    <scope>NUCLEOTIDE SEQUENCE</scope>
    <source>
        <strain evidence="2">JCM 14371</strain>
    </source>
</reference>
<dbReference type="AlphaFoldDB" id="A0A917PF08"/>
<keyword evidence="3" id="KW-1185">Reference proteome</keyword>
<keyword evidence="1" id="KW-0732">Signal</keyword>
<reference evidence="2" key="1">
    <citation type="journal article" date="2014" name="Int. J. Syst. Evol. Microbiol.">
        <title>Complete genome sequence of Corynebacterium casei LMG S-19264T (=DSM 44701T), isolated from a smear-ripened cheese.</title>
        <authorList>
            <consortium name="US DOE Joint Genome Institute (JGI-PGF)"/>
            <person name="Walter F."/>
            <person name="Albersmeier A."/>
            <person name="Kalinowski J."/>
            <person name="Ruckert C."/>
        </authorList>
    </citation>
    <scope>NUCLEOTIDE SEQUENCE</scope>
    <source>
        <strain evidence="2">JCM 14371</strain>
    </source>
</reference>
<evidence type="ECO:0000256" key="1">
    <source>
        <dbReference type="SAM" id="SignalP"/>
    </source>
</evidence>
<name>A0A917PF08_9DEIO</name>
<dbReference type="RefSeq" id="WP_188962506.1">
    <property type="nucleotide sequence ID" value="NZ_BMOE01000005.1"/>
</dbReference>
<evidence type="ECO:0000313" key="2">
    <source>
        <dbReference type="EMBL" id="GGJ73935.1"/>
    </source>
</evidence>
<evidence type="ECO:0000313" key="3">
    <source>
        <dbReference type="Proteomes" id="UP000635726"/>
    </source>
</evidence>
<dbReference type="EMBL" id="BMOE01000005">
    <property type="protein sequence ID" value="GGJ73935.1"/>
    <property type="molecule type" value="Genomic_DNA"/>
</dbReference>
<sequence length="211" mass="22420">MTDARSRPARPGGLRVLGLMLALLPLCTACAPTQASAPAGTFLPLAQDLARICDGNARVTVSGELLWDAPDGPETQAAPYLVACRSFTLGNDGRTVHVQDDTLALALTHFDPDAHFMTYYADLQVRFPQPGVLSADPTDSVPDALQEQVRAVRVTVTRDGLPDHALLQGGAVTPLRYDPGVPLTVTVAGEAVPWPVVRVQAQRGLIEAPLR</sequence>
<gene>
    <name evidence="2" type="ORF">GCM10008939_17770</name>
</gene>
<organism evidence="2 3">
    <name type="scientific">Deinococcus aquiradiocola</name>
    <dbReference type="NCBI Taxonomy" id="393059"/>
    <lineage>
        <taxon>Bacteria</taxon>
        <taxon>Thermotogati</taxon>
        <taxon>Deinococcota</taxon>
        <taxon>Deinococci</taxon>
        <taxon>Deinococcales</taxon>
        <taxon>Deinococcaceae</taxon>
        <taxon>Deinococcus</taxon>
    </lineage>
</organism>